<evidence type="ECO:0000313" key="2">
    <source>
        <dbReference type="Proteomes" id="UP000276133"/>
    </source>
</evidence>
<dbReference type="AlphaFoldDB" id="A0A3M7RB00"/>
<sequence>MFNLKKKIKKMEIFYFREVRKEFMRLISNLPMDHLPQIGHGTGSSNLLSAFHTIISVSYRTLVKYFYFALVPNDACPKLHIKQNYDPIKIKF</sequence>
<dbReference type="EMBL" id="REGN01003801">
    <property type="protein sequence ID" value="RNA20710.1"/>
    <property type="molecule type" value="Genomic_DNA"/>
</dbReference>
<keyword evidence="2" id="KW-1185">Reference proteome</keyword>
<protein>
    <submittedName>
        <fullName evidence="1">Uncharacterized protein</fullName>
    </submittedName>
</protein>
<proteinExistence type="predicted"/>
<organism evidence="1 2">
    <name type="scientific">Brachionus plicatilis</name>
    <name type="common">Marine rotifer</name>
    <name type="synonym">Brachionus muelleri</name>
    <dbReference type="NCBI Taxonomy" id="10195"/>
    <lineage>
        <taxon>Eukaryota</taxon>
        <taxon>Metazoa</taxon>
        <taxon>Spiralia</taxon>
        <taxon>Gnathifera</taxon>
        <taxon>Rotifera</taxon>
        <taxon>Eurotatoria</taxon>
        <taxon>Monogononta</taxon>
        <taxon>Pseudotrocha</taxon>
        <taxon>Ploima</taxon>
        <taxon>Brachionidae</taxon>
        <taxon>Brachionus</taxon>
    </lineage>
</organism>
<reference evidence="1 2" key="1">
    <citation type="journal article" date="2018" name="Sci. Rep.">
        <title>Genomic signatures of local adaptation to the degree of environmental predictability in rotifers.</title>
        <authorList>
            <person name="Franch-Gras L."/>
            <person name="Hahn C."/>
            <person name="Garcia-Roger E.M."/>
            <person name="Carmona M.J."/>
            <person name="Serra M."/>
            <person name="Gomez A."/>
        </authorList>
    </citation>
    <scope>NUCLEOTIDE SEQUENCE [LARGE SCALE GENOMIC DNA]</scope>
    <source>
        <strain evidence="1">HYR1</strain>
    </source>
</reference>
<evidence type="ECO:0000313" key="1">
    <source>
        <dbReference type="EMBL" id="RNA20710.1"/>
    </source>
</evidence>
<dbReference type="Proteomes" id="UP000276133">
    <property type="component" value="Unassembled WGS sequence"/>
</dbReference>
<accession>A0A3M7RB00</accession>
<gene>
    <name evidence="1" type="ORF">BpHYR1_019744</name>
</gene>
<name>A0A3M7RB00_BRAPC</name>
<comment type="caution">
    <text evidence="1">The sequence shown here is derived from an EMBL/GenBank/DDBJ whole genome shotgun (WGS) entry which is preliminary data.</text>
</comment>